<dbReference type="NCBIfam" id="TIGR01901">
    <property type="entry name" value="adhes_NPXG"/>
    <property type="match status" value="1"/>
</dbReference>
<keyword evidence="4" id="KW-1185">Reference proteome</keyword>
<reference evidence="4" key="1">
    <citation type="submission" date="2016-10" db="EMBL/GenBank/DDBJ databases">
        <authorList>
            <person name="Varghese N."/>
            <person name="Submissions S."/>
        </authorList>
    </citation>
    <scope>NUCLEOTIDE SEQUENCE [LARGE SCALE GENOMIC DNA]</scope>
    <source>
        <strain evidence="4">DUS833</strain>
    </source>
</reference>
<sequence length="801" mass="80310">MEGGCMSTRRPSLLRRRPSQRRHASVRISFAIAISLTGLSMTHVAYAAGTLPQGGHFVAGSGSITQNDAGMSITQAGSRGIIEWNSFSIGSCRTVSINNGTGATLNRVTGNDVSAIYGTLKGTGSIYLVNPHGVLIGPGGVVSTGGRFVASTLDVPNDVFLNPPGFGGSAYTGSSTADVVNLGKISSSGGDVFLISASKVTNAGTIDAPNGNAELVAGRQVRLFDGNFQQVFVEVGSGGTVTNSGTVQAAIINVQAADGNIFALAGHSGALRATGTATRDGHVWLVANTTVNGVVVNSGNVDARGAQISARNADGSGGTLDMSGKDVKVGGAEVRAKAWNITTGDFTADVPTANTLGASLSNGASISVLANGADGKLGATGEGDIAIEASVRWHGASSLTLDAAHSLTIAPQATIANRGTGSLTLSADTYGFDNGGSLTNQGTIDWSRSMGIVTGLYDMNGSYTPGTVYTNVSWHPAPFTGLVTQFTAYQLVNSMTDLSAVNNNLSGNYALGSRGLEFAGAPEFGGIGTAANPFTGQFDGMGHLPADLRLSSTADTGLFGVIGKSGVVRNFTLAEGTATSSGETVGLLAGINYGYMVNVGATGAIGAPGNTSTVAGGLVGENFGRIERSWAGVNIIGVGQIGGLVGLNDGRIDQSFAIAPASGGAQSTVGGLVGTNHGAITRSYAYEFLNGGATVGGLVGSNTGFIRQSYAASRLTAGANSTEGGIAGTNSGRIAANVFWNSQSSGAAAGVGSGTAVASSSGLTDIQLLEPASFGPTWDFSANGTWVAGYPGPQLRWLAGH</sequence>
<accession>A0A1H1KBG0</accession>
<dbReference type="Pfam" id="PF05860">
    <property type="entry name" value="TPS"/>
    <property type="match status" value="1"/>
</dbReference>
<dbReference type="Proteomes" id="UP000199365">
    <property type="component" value="Unassembled WGS sequence"/>
</dbReference>
<feature type="domain" description="Filamentous haemagglutinin FhaB/tRNA nuclease CdiA-like TPS" evidence="2">
    <location>
        <begin position="48"/>
        <end position="159"/>
    </location>
</feature>
<dbReference type="SUPFAM" id="SSF51126">
    <property type="entry name" value="Pectin lyase-like"/>
    <property type="match status" value="1"/>
</dbReference>
<dbReference type="InterPro" id="IPR008638">
    <property type="entry name" value="FhaB/CdiA-like_TPS"/>
</dbReference>
<evidence type="ECO:0000313" key="3">
    <source>
        <dbReference type="EMBL" id="SDR59189.1"/>
    </source>
</evidence>
<evidence type="ECO:0000256" key="1">
    <source>
        <dbReference type="SAM" id="MobiDB-lite"/>
    </source>
</evidence>
<organism evidence="3 4">
    <name type="scientific">Paraburkholderia tuberum</name>
    <dbReference type="NCBI Taxonomy" id="157910"/>
    <lineage>
        <taxon>Bacteria</taxon>
        <taxon>Pseudomonadati</taxon>
        <taxon>Pseudomonadota</taxon>
        <taxon>Betaproteobacteria</taxon>
        <taxon>Burkholderiales</taxon>
        <taxon>Burkholderiaceae</taxon>
        <taxon>Paraburkholderia</taxon>
    </lineage>
</organism>
<dbReference type="PANTHER" id="PTHR12338:SF5">
    <property type="entry name" value="ANTIGEN 43-RELATED"/>
    <property type="match status" value="1"/>
</dbReference>
<dbReference type="EMBL" id="FNKX01000003">
    <property type="protein sequence ID" value="SDR59189.1"/>
    <property type="molecule type" value="Genomic_DNA"/>
</dbReference>
<proteinExistence type="predicted"/>
<feature type="region of interest" description="Disordered" evidence="1">
    <location>
        <begin position="1"/>
        <end position="20"/>
    </location>
</feature>
<gene>
    <name evidence="3" type="ORF">SAMN05445850_6767</name>
</gene>
<dbReference type="InterPro" id="IPR012334">
    <property type="entry name" value="Pectin_lyas_fold"/>
</dbReference>
<dbReference type="Gene3D" id="2.160.20.10">
    <property type="entry name" value="Single-stranded right-handed beta-helix, Pectin lyase-like"/>
    <property type="match status" value="1"/>
</dbReference>
<dbReference type="SMART" id="SM00912">
    <property type="entry name" value="Haemagg_act"/>
    <property type="match status" value="1"/>
</dbReference>
<dbReference type="AlphaFoldDB" id="A0A1H1KBG0"/>
<dbReference type="InterPro" id="IPR050909">
    <property type="entry name" value="Bact_Autotransporter_VF"/>
</dbReference>
<evidence type="ECO:0000313" key="4">
    <source>
        <dbReference type="Proteomes" id="UP000199365"/>
    </source>
</evidence>
<evidence type="ECO:0000259" key="2">
    <source>
        <dbReference type="SMART" id="SM00912"/>
    </source>
</evidence>
<protein>
    <submittedName>
        <fullName evidence="3">Filamentous hemagglutinin family N-terminal domain-containing protein</fullName>
    </submittedName>
</protein>
<dbReference type="STRING" id="157910.SAMN05445850_6767"/>
<dbReference type="PANTHER" id="PTHR12338">
    <property type="entry name" value="AUTOTRANSPORTER"/>
    <property type="match status" value="1"/>
</dbReference>
<name>A0A1H1KBG0_9BURK</name>
<dbReference type="Gene3D" id="2.160.20.110">
    <property type="match status" value="1"/>
</dbReference>
<dbReference type="InterPro" id="IPR011050">
    <property type="entry name" value="Pectin_lyase_fold/virulence"/>
</dbReference>